<evidence type="ECO:0000313" key="2">
    <source>
        <dbReference type="EMBL" id="GFD59010.1"/>
    </source>
</evidence>
<sequence length="76" mass="8748">PHNHKQFAGWNTTIQREKRDHSGDDYDDDELDSAMSPVHMRKKPRLRACKDAFPILDVAHGKHKAISTSDDGHERE</sequence>
<evidence type="ECO:0000256" key="1">
    <source>
        <dbReference type="SAM" id="MobiDB-lite"/>
    </source>
</evidence>
<feature type="non-terminal residue" evidence="2">
    <location>
        <position position="1"/>
    </location>
</feature>
<accession>A0A699XKX5</accession>
<name>A0A699XKX5_TANCI</name>
<proteinExistence type="predicted"/>
<protein>
    <submittedName>
        <fullName evidence="2">Uncharacterized protein</fullName>
    </submittedName>
</protein>
<comment type="caution">
    <text evidence="2">The sequence shown here is derived from an EMBL/GenBank/DDBJ whole genome shotgun (WGS) entry which is preliminary data.</text>
</comment>
<gene>
    <name evidence="2" type="ORF">Tci_930979</name>
</gene>
<feature type="region of interest" description="Disordered" evidence="1">
    <location>
        <begin position="1"/>
        <end position="39"/>
    </location>
</feature>
<dbReference type="EMBL" id="BKCJ011860175">
    <property type="protein sequence ID" value="GFD59010.1"/>
    <property type="molecule type" value="Genomic_DNA"/>
</dbReference>
<reference evidence="2" key="1">
    <citation type="journal article" date="2019" name="Sci. Rep.">
        <title>Draft genome of Tanacetum cinerariifolium, the natural source of mosquito coil.</title>
        <authorList>
            <person name="Yamashiro T."/>
            <person name="Shiraishi A."/>
            <person name="Satake H."/>
            <person name="Nakayama K."/>
        </authorList>
    </citation>
    <scope>NUCLEOTIDE SEQUENCE</scope>
</reference>
<feature type="compositionally biased region" description="Basic and acidic residues" evidence="1">
    <location>
        <begin position="15"/>
        <end position="24"/>
    </location>
</feature>
<dbReference type="AlphaFoldDB" id="A0A699XKX5"/>
<feature type="non-terminal residue" evidence="2">
    <location>
        <position position="76"/>
    </location>
</feature>
<organism evidence="2">
    <name type="scientific">Tanacetum cinerariifolium</name>
    <name type="common">Dalmatian daisy</name>
    <name type="synonym">Chrysanthemum cinerariifolium</name>
    <dbReference type="NCBI Taxonomy" id="118510"/>
    <lineage>
        <taxon>Eukaryota</taxon>
        <taxon>Viridiplantae</taxon>
        <taxon>Streptophyta</taxon>
        <taxon>Embryophyta</taxon>
        <taxon>Tracheophyta</taxon>
        <taxon>Spermatophyta</taxon>
        <taxon>Magnoliopsida</taxon>
        <taxon>eudicotyledons</taxon>
        <taxon>Gunneridae</taxon>
        <taxon>Pentapetalae</taxon>
        <taxon>asterids</taxon>
        <taxon>campanulids</taxon>
        <taxon>Asterales</taxon>
        <taxon>Asteraceae</taxon>
        <taxon>Asteroideae</taxon>
        <taxon>Anthemideae</taxon>
        <taxon>Anthemidinae</taxon>
        <taxon>Tanacetum</taxon>
    </lineage>
</organism>